<dbReference type="EMBL" id="MU251268">
    <property type="protein sequence ID" value="KAG9251373.1"/>
    <property type="molecule type" value="Genomic_DNA"/>
</dbReference>
<gene>
    <name evidence="2" type="ORF">F5Z01DRAFT_278168</name>
</gene>
<keyword evidence="3" id="KW-1185">Reference proteome</keyword>
<reference evidence="2" key="1">
    <citation type="journal article" date="2021" name="IMA Fungus">
        <title>Genomic characterization of three marine fungi, including Emericellopsis atlantica sp. nov. with signatures of a generalist lifestyle and marine biomass degradation.</title>
        <authorList>
            <person name="Hagestad O.C."/>
            <person name="Hou L."/>
            <person name="Andersen J.H."/>
            <person name="Hansen E.H."/>
            <person name="Altermark B."/>
            <person name="Li C."/>
            <person name="Kuhnert E."/>
            <person name="Cox R.J."/>
            <person name="Crous P.W."/>
            <person name="Spatafora J.W."/>
            <person name="Lail K."/>
            <person name="Amirebrahimi M."/>
            <person name="Lipzen A."/>
            <person name="Pangilinan J."/>
            <person name="Andreopoulos W."/>
            <person name="Hayes R.D."/>
            <person name="Ng V."/>
            <person name="Grigoriev I.V."/>
            <person name="Jackson S.A."/>
            <person name="Sutton T.D.S."/>
            <person name="Dobson A.D.W."/>
            <person name="Rama T."/>
        </authorList>
    </citation>
    <scope>NUCLEOTIDE SEQUENCE</scope>
    <source>
        <strain evidence="2">TS7</strain>
    </source>
</reference>
<evidence type="ECO:0000256" key="1">
    <source>
        <dbReference type="ARBA" id="ARBA00023242"/>
    </source>
</evidence>
<dbReference type="GeneID" id="70289621"/>
<name>A0A9P7ZH46_9HYPO</name>
<dbReference type="SUPFAM" id="SSF57701">
    <property type="entry name" value="Zn2/Cys6 DNA-binding domain"/>
    <property type="match status" value="1"/>
</dbReference>
<comment type="caution">
    <text evidence="2">The sequence shown here is derived from an EMBL/GenBank/DDBJ whole genome shotgun (WGS) entry which is preliminary data.</text>
</comment>
<proteinExistence type="predicted"/>
<dbReference type="InterPro" id="IPR001138">
    <property type="entry name" value="Zn2Cys6_DnaBD"/>
</dbReference>
<protein>
    <recommendedName>
        <fullName evidence="4">Zn(2)-C6 fungal-type domain-containing protein</fullName>
    </recommendedName>
</protein>
<dbReference type="AlphaFoldDB" id="A0A9P7ZH46"/>
<organism evidence="2 3">
    <name type="scientific">Emericellopsis atlantica</name>
    <dbReference type="NCBI Taxonomy" id="2614577"/>
    <lineage>
        <taxon>Eukaryota</taxon>
        <taxon>Fungi</taxon>
        <taxon>Dikarya</taxon>
        <taxon>Ascomycota</taxon>
        <taxon>Pezizomycotina</taxon>
        <taxon>Sordariomycetes</taxon>
        <taxon>Hypocreomycetidae</taxon>
        <taxon>Hypocreales</taxon>
        <taxon>Bionectriaceae</taxon>
        <taxon>Emericellopsis</taxon>
    </lineage>
</organism>
<dbReference type="CDD" id="cd00067">
    <property type="entry name" value="GAL4"/>
    <property type="match status" value="1"/>
</dbReference>
<keyword evidence="1" id="KW-0539">Nucleus</keyword>
<dbReference type="GO" id="GO:0000981">
    <property type="term" value="F:DNA-binding transcription factor activity, RNA polymerase II-specific"/>
    <property type="evidence" value="ECO:0007669"/>
    <property type="project" value="InterPro"/>
</dbReference>
<evidence type="ECO:0008006" key="4">
    <source>
        <dbReference type="Google" id="ProtNLM"/>
    </source>
</evidence>
<evidence type="ECO:0000313" key="2">
    <source>
        <dbReference type="EMBL" id="KAG9251373.1"/>
    </source>
</evidence>
<sequence length="253" mass="28327">MEKRRQNHSCEQCRRSKKACDGFLINKKQNGAPVFSNQDSAGASKSTLPCSYCARTNKTCSLNPYWAQQRRASKSLCVDEEATENYWNRLETQEPFPPHVQEQKPGNLSISLPPSLDPWNGEPSSWLSLGLLDFLALASHTSPATYSSSSPESSNSSDVFFDDPSAFNYAGDGYLMGQEIIWDSSNEPSPMFTGMDMPGAVASHQETQYQSGPKRKRRKTDCSDYSAAHFAMEPADRELISDSVFRIFYDEQE</sequence>
<dbReference type="OrthoDB" id="5958943at2759"/>
<dbReference type="InterPro" id="IPR036864">
    <property type="entry name" value="Zn2-C6_fun-type_DNA-bd_sf"/>
</dbReference>
<dbReference type="GO" id="GO:0008270">
    <property type="term" value="F:zinc ion binding"/>
    <property type="evidence" value="ECO:0007669"/>
    <property type="project" value="InterPro"/>
</dbReference>
<dbReference type="Proteomes" id="UP000887229">
    <property type="component" value="Unassembled WGS sequence"/>
</dbReference>
<accession>A0A9P7ZH46</accession>
<dbReference type="Gene3D" id="4.10.240.10">
    <property type="entry name" value="Zn(2)-C6 fungal-type DNA-binding domain"/>
    <property type="match status" value="1"/>
</dbReference>
<dbReference type="RefSeq" id="XP_046115297.1">
    <property type="nucleotide sequence ID" value="XM_046258718.1"/>
</dbReference>
<evidence type="ECO:0000313" key="3">
    <source>
        <dbReference type="Proteomes" id="UP000887229"/>
    </source>
</evidence>